<feature type="compositionally biased region" description="Basic residues" evidence="1">
    <location>
        <begin position="92"/>
        <end position="104"/>
    </location>
</feature>
<dbReference type="Pfam" id="PF00564">
    <property type="entry name" value="PB1"/>
    <property type="match status" value="1"/>
</dbReference>
<evidence type="ECO:0000313" key="3">
    <source>
        <dbReference type="EMBL" id="KAA6394948.1"/>
    </source>
</evidence>
<protein>
    <recommendedName>
        <fullName evidence="2">PB1 domain-containing protein</fullName>
    </recommendedName>
</protein>
<dbReference type="CDD" id="cd05992">
    <property type="entry name" value="PB1"/>
    <property type="match status" value="1"/>
</dbReference>
<evidence type="ECO:0000313" key="4">
    <source>
        <dbReference type="Proteomes" id="UP000324800"/>
    </source>
</evidence>
<feature type="domain" description="PB1" evidence="2">
    <location>
        <begin position="10"/>
        <end position="62"/>
    </location>
</feature>
<dbReference type="Proteomes" id="UP000324800">
    <property type="component" value="Unassembled WGS sequence"/>
</dbReference>
<dbReference type="Gene3D" id="3.10.20.90">
    <property type="entry name" value="Phosphatidylinositol 3-kinase Catalytic Subunit, Chain A, domain 1"/>
    <property type="match status" value="1"/>
</dbReference>
<feature type="region of interest" description="Disordered" evidence="1">
    <location>
        <begin position="92"/>
        <end position="151"/>
    </location>
</feature>
<name>A0A5J4WJC3_9EUKA</name>
<evidence type="ECO:0000259" key="2">
    <source>
        <dbReference type="Pfam" id="PF00564"/>
    </source>
</evidence>
<feature type="compositionally biased region" description="Basic and acidic residues" evidence="1">
    <location>
        <begin position="105"/>
        <end position="132"/>
    </location>
</feature>
<evidence type="ECO:0000256" key="1">
    <source>
        <dbReference type="SAM" id="MobiDB-lite"/>
    </source>
</evidence>
<feature type="compositionally biased region" description="Basic and acidic residues" evidence="1">
    <location>
        <begin position="140"/>
        <end position="151"/>
    </location>
</feature>
<dbReference type="EMBL" id="SNRW01001807">
    <property type="protein sequence ID" value="KAA6394948.1"/>
    <property type="molecule type" value="Genomic_DNA"/>
</dbReference>
<gene>
    <name evidence="3" type="ORF">EZS28_009529</name>
</gene>
<accession>A0A5J4WJC3</accession>
<comment type="caution">
    <text evidence="3">The sequence shown here is derived from an EMBL/GenBank/DDBJ whole genome shotgun (WGS) entry which is preliminary data.</text>
</comment>
<reference evidence="3 4" key="1">
    <citation type="submission" date="2019-03" db="EMBL/GenBank/DDBJ databases">
        <title>Single cell metagenomics reveals metabolic interactions within the superorganism composed of flagellate Streblomastix strix and complex community of Bacteroidetes bacteria on its surface.</title>
        <authorList>
            <person name="Treitli S.C."/>
            <person name="Kolisko M."/>
            <person name="Husnik F."/>
            <person name="Keeling P."/>
            <person name="Hampl V."/>
        </authorList>
    </citation>
    <scope>NUCLEOTIDE SEQUENCE [LARGE SCALE GENOMIC DNA]</scope>
    <source>
        <strain evidence="3">ST1C</strain>
    </source>
</reference>
<organism evidence="3 4">
    <name type="scientific">Streblomastix strix</name>
    <dbReference type="NCBI Taxonomy" id="222440"/>
    <lineage>
        <taxon>Eukaryota</taxon>
        <taxon>Metamonada</taxon>
        <taxon>Preaxostyla</taxon>
        <taxon>Oxymonadida</taxon>
        <taxon>Streblomastigidae</taxon>
        <taxon>Streblomastix</taxon>
    </lineage>
</organism>
<sequence length="151" mass="17237">MRELERDELAIVGAAYGLAIEAPCSLSYVDEDVDKIQITTDDDLAEALAQVHADETFRVFVRSGENIGLNIPSVSTVHNAFGWKPSKNVYKHSKNVSKRQWKQARKAEKANRKLETKAVKKEKLERETEKLKEKQKKQAKKQEKDSQKLVN</sequence>
<dbReference type="InterPro" id="IPR000270">
    <property type="entry name" value="PB1_dom"/>
</dbReference>
<dbReference type="SUPFAM" id="SSF54277">
    <property type="entry name" value="CAD &amp; PB1 domains"/>
    <property type="match status" value="1"/>
</dbReference>
<dbReference type="AlphaFoldDB" id="A0A5J4WJC3"/>
<proteinExistence type="predicted"/>